<dbReference type="AlphaFoldDB" id="A0A3B0TN39"/>
<evidence type="ECO:0000256" key="2">
    <source>
        <dbReference type="ARBA" id="ARBA00007118"/>
    </source>
</evidence>
<keyword evidence="4" id="KW-0288">FMN</keyword>
<evidence type="ECO:0000256" key="3">
    <source>
        <dbReference type="ARBA" id="ARBA00022630"/>
    </source>
</evidence>
<evidence type="ECO:0000313" key="9">
    <source>
        <dbReference type="EMBL" id="VAW14757.1"/>
    </source>
</evidence>
<comment type="similarity">
    <text evidence="2">Belongs to the nitroreductase family.</text>
</comment>
<protein>
    <recommendedName>
        <fullName evidence="8">Nitroreductase domain-containing protein</fullName>
    </recommendedName>
</protein>
<name>A0A3B0TN39_9ZZZZ</name>
<dbReference type="InterPro" id="IPR000415">
    <property type="entry name" value="Nitroreductase-like"/>
</dbReference>
<keyword evidence="7" id="KW-0520">NAD</keyword>
<dbReference type="PANTHER" id="PTHR43821:SF1">
    <property type="entry name" value="NAD(P)H NITROREDUCTASE YDJA-RELATED"/>
    <property type="match status" value="1"/>
</dbReference>
<evidence type="ECO:0000256" key="7">
    <source>
        <dbReference type="ARBA" id="ARBA00023027"/>
    </source>
</evidence>
<dbReference type="CDD" id="cd02135">
    <property type="entry name" value="YdjA-like"/>
    <property type="match status" value="1"/>
</dbReference>
<dbReference type="PANTHER" id="PTHR43821">
    <property type="entry name" value="NAD(P)H NITROREDUCTASE YDJA-RELATED"/>
    <property type="match status" value="1"/>
</dbReference>
<evidence type="ECO:0000259" key="8">
    <source>
        <dbReference type="Pfam" id="PF00881"/>
    </source>
</evidence>
<keyword evidence="6" id="KW-0560">Oxidoreductase</keyword>
<dbReference type="SUPFAM" id="SSF55469">
    <property type="entry name" value="FMN-dependent nitroreductase-like"/>
    <property type="match status" value="1"/>
</dbReference>
<evidence type="ECO:0000256" key="5">
    <source>
        <dbReference type="ARBA" id="ARBA00022857"/>
    </source>
</evidence>
<reference evidence="9" key="1">
    <citation type="submission" date="2018-06" db="EMBL/GenBank/DDBJ databases">
        <authorList>
            <person name="Zhirakovskaya E."/>
        </authorList>
    </citation>
    <scope>NUCLEOTIDE SEQUENCE</scope>
</reference>
<accession>A0A3B0TN39</accession>
<keyword evidence="5" id="KW-0521">NADP</keyword>
<evidence type="ECO:0000256" key="6">
    <source>
        <dbReference type="ARBA" id="ARBA00023002"/>
    </source>
</evidence>
<dbReference type="InterPro" id="IPR026021">
    <property type="entry name" value="YdjA-like"/>
</dbReference>
<proteinExistence type="inferred from homology"/>
<feature type="domain" description="Nitroreductase" evidence="8">
    <location>
        <begin position="12"/>
        <end position="169"/>
    </location>
</feature>
<evidence type="ECO:0000256" key="1">
    <source>
        <dbReference type="ARBA" id="ARBA00001917"/>
    </source>
</evidence>
<keyword evidence="3" id="KW-0285">Flavoprotein</keyword>
<organism evidence="9">
    <name type="scientific">hydrothermal vent metagenome</name>
    <dbReference type="NCBI Taxonomy" id="652676"/>
    <lineage>
        <taxon>unclassified sequences</taxon>
        <taxon>metagenomes</taxon>
        <taxon>ecological metagenomes</taxon>
    </lineage>
</organism>
<sequence length="192" mass="21494">MANEIKLREYLATRRSVILPFLHEPGPNKAELEEILTLGTRVPDHGKLAPWRLVVYQGDARQKAGERLAEIAKAANRAFTKEMETAEKNQFLPAPLTIGVISSPDEHPKIRQFEQLLSAGAVAFNIYNAANALGYGAHWVTRWFAYDPKASAMLGAKPGEQFVGFIHIGTPSKRLEERDRPKLADIVSYWDN</sequence>
<dbReference type="InterPro" id="IPR052530">
    <property type="entry name" value="NAD(P)H_nitroreductase"/>
</dbReference>
<dbReference type="PIRSF" id="PIRSF000232">
    <property type="entry name" value="YdjA"/>
    <property type="match status" value="1"/>
</dbReference>
<dbReference type="Pfam" id="PF00881">
    <property type="entry name" value="Nitroreductase"/>
    <property type="match status" value="1"/>
</dbReference>
<dbReference type="GO" id="GO:0016491">
    <property type="term" value="F:oxidoreductase activity"/>
    <property type="evidence" value="ECO:0007669"/>
    <property type="project" value="UniProtKB-KW"/>
</dbReference>
<gene>
    <name evidence="9" type="ORF">MNBD_ALPHA12-844</name>
</gene>
<dbReference type="InterPro" id="IPR029479">
    <property type="entry name" value="Nitroreductase"/>
</dbReference>
<dbReference type="Gene3D" id="3.40.109.10">
    <property type="entry name" value="NADH Oxidase"/>
    <property type="match status" value="1"/>
</dbReference>
<dbReference type="EMBL" id="UOEO01000017">
    <property type="protein sequence ID" value="VAW14757.1"/>
    <property type="molecule type" value="Genomic_DNA"/>
</dbReference>
<comment type="cofactor">
    <cofactor evidence="1">
        <name>FMN</name>
        <dbReference type="ChEBI" id="CHEBI:58210"/>
    </cofactor>
</comment>
<evidence type="ECO:0000256" key="4">
    <source>
        <dbReference type="ARBA" id="ARBA00022643"/>
    </source>
</evidence>